<evidence type="ECO:0000313" key="3">
    <source>
        <dbReference type="Proteomes" id="UP000268093"/>
    </source>
</evidence>
<dbReference type="OrthoDB" id="8829850at2759"/>
<name>A0A433B9I4_9FUNG</name>
<feature type="transmembrane region" description="Helical" evidence="1">
    <location>
        <begin position="151"/>
        <end position="172"/>
    </location>
</feature>
<feature type="transmembrane region" description="Helical" evidence="1">
    <location>
        <begin position="116"/>
        <end position="139"/>
    </location>
</feature>
<comment type="caution">
    <text evidence="2">The sequence shown here is derived from an EMBL/GenBank/DDBJ whole genome shotgun (WGS) entry which is preliminary data.</text>
</comment>
<reference evidence="2 3" key="1">
    <citation type="journal article" date="2018" name="New Phytol.">
        <title>Phylogenomics of Endogonaceae and evolution of mycorrhizas within Mucoromycota.</title>
        <authorList>
            <person name="Chang Y."/>
            <person name="Desiro A."/>
            <person name="Na H."/>
            <person name="Sandor L."/>
            <person name="Lipzen A."/>
            <person name="Clum A."/>
            <person name="Barry K."/>
            <person name="Grigoriev I.V."/>
            <person name="Martin F.M."/>
            <person name="Stajich J.E."/>
            <person name="Smith M.E."/>
            <person name="Bonito G."/>
            <person name="Spatafora J.W."/>
        </authorList>
    </citation>
    <scope>NUCLEOTIDE SEQUENCE [LARGE SCALE GENOMIC DNA]</scope>
    <source>
        <strain evidence="2 3">GMNB39</strain>
    </source>
</reference>
<sequence length="305" mass="33218">MNSTTDQLTPPIPPEDIATIAGAWSALAFSILSCVIIGRKARVDFSAIRACCFLAEILTGVGLASANVMRLSSQIPEPIFNILLCLLQILFIDLMIAATFHLGVKLNGTKKHRFNALYKMTIVWGVLMNVGAGVSLVLGQYLHLFDAGNNAFLAARCSGLVASVCAFLYAFYPVLQVNDMKDMSSVPSSVVPVAIWYLSGFALVITLTVITYSISAVYPRQQYRAVDIGTATSSVFIRSAFLVFYSFQAPSAAIMAIRQQFFTDPLISSGDIEKQIRAVNVLSDKQVLSTESTMPKEYSLRNCPQ</sequence>
<feature type="transmembrane region" description="Helical" evidence="1">
    <location>
        <begin position="17"/>
        <end position="38"/>
    </location>
</feature>
<proteinExistence type="predicted"/>
<dbReference type="Proteomes" id="UP000268093">
    <property type="component" value="Unassembled WGS sequence"/>
</dbReference>
<feature type="transmembrane region" description="Helical" evidence="1">
    <location>
        <begin position="235"/>
        <end position="257"/>
    </location>
</feature>
<keyword evidence="1" id="KW-0472">Membrane</keyword>
<dbReference type="AlphaFoldDB" id="A0A433B9I4"/>
<keyword evidence="1" id="KW-0812">Transmembrane</keyword>
<protein>
    <submittedName>
        <fullName evidence="2">Uncharacterized protein</fullName>
    </submittedName>
</protein>
<organism evidence="2 3">
    <name type="scientific">Jimgerdemannia flammicorona</name>
    <dbReference type="NCBI Taxonomy" id="994334"/>
    <lineage>
        <taxon>Eukaryota</taxon>
        <taxon>Fungi</taxon>
        <taxon>Fungi incertae sedis</taxon>
        <taxon>Mucoromycota</taxon>
        <taxon>Mucoromycotina</taxon>
        <taxon>Endogonomycetes</taxon>
        <taxon>Endogonales</taxon>
        <taxon>Endogonaceae</taxon>
        <taxon>Jimgerdemannia</taxon>
    </lineage>
</organism>
<evidence type="ECO:0000256" key="1">
    <source>
        <dbReference type="SAM" id="Phobius"/>
    </source>
</evidence>
<dbReference type="EMBL" id="RBNI01015473">
    <property type="protein sequence ID" value="RUP15009.1"/>
    <property type="molecule type" value="Genomic_DNA"/>
</dbReference>
<accession>A0A433B9I4</accession>
<gene>
    <name evidence="2" type="ORF">BC936DRAFT_139628</name>
</gene>
<keyword evidence="3" id="KW-1185">Reference proteome</keyword>
<feature type="transmembrane region" description="Helical" evidence="1">
    <location>
        <begin position="193"/>
        <end position="215"/>
    </location>
</feature>
<keyword evidence="1" id="KW-1133">Transmembrane helix</keyword>
<evidence type="ECO:0000313" key="2">
    <source>
        <dbReference type="EMBL" id="RUP15009.1"/>
    </source>
</evidence>
<feature type="transmembrane region" description="Helical" evidence="1">
    <location>
        <begin position="80"/>
        <end position="104"/>
    </location>
</feature>